<reference evidence="2 3" key="1">
    <citation type="submission" date="2016-03" db="EMBL/GenBank/DDBJ databases">
        <authorList>
            <person name="Ploux O."/>
        </authorList>
    </citation>
    <scope>NUCLEOTIDE SEQUENCE [LARGE SCALE GENOMIC DNA]</scope>
    <source>
        <strain evidence="2 3">R-45371</strain>
    </source>
</reference>
<sequence>MYSIYNEEVLRKHLDPNRFRHLDITEQRSSAEKQCGKNELTGQEAENTGCKEQSGSDVFIQIA</sequence>
<protein>
    <submittedName>
        <fullName evidence="2">Uncharacterized protein</fullName>
    </submittedName>
</protein>
<gene>
    <name evidence="2" type="ORF">A1353_04360</name>
</gene>
<evidence type="ECO:0000256" key="1">
    <source>
        <dbReference type="SAM" id="MobiDB-lite"/>
    </source>
</evidence>
<dbReference type="AlphaFoldDB" id="A0A177MV01"/>
<proteinExistence type="predicted"/>
<organism evidence="2 3">
    <name type="scientific">Methylomonas methanica</name>
    <dbReference type="NCBI Taxonomy" id="421"/>
    <lineage>
        <taxon>Bacteria</taxon>
        <taxon>Pseudomonadati</taxon>
        <taxon>Pseudomonadota</taxon>
        <taxon>Gammaproteobacteria</taxon>
        <taxon>Methylococcales</taxon>
        <taxon>Methylococcaceae</taxon>
        <taxon>Methylomonas</taxon>
    </lineage>
</organism>
<evidence type="ECO:0000313" key="2">
    <source>
        <dbReference type="EMBL" id="OAI09548.1"/>
    </source>
</evidence>
<name>A0A177MV01_METMH</name>
<dbReference type="Proteomes" id="UP000077763">
    <property type="component" value="Unassembled WGS sequence"/>
</dbReference>
<comment type="caution">
    <text evidence="2">The sequence shown here is derived from an EMBL/GenBank/DDBJ whole genome shotgun (WGS) entry which is preliminary data.</text>
</comment>
<accession>A0A177MV01</accession>
<dbReference type="EMBL" id="LUUH01000002">
    <property type="protein sequence ID" value="OAI09548.1"/>
    <property type="molecule type" value="Genomic_DNA"/>
</dbReference>
<feature type="compositionally biased region" description="Polar residues" evidence="1">
    <location>
        <begin position="40"/>
        <end position="56"/>
    </location>
</feature>
<evidence type="ECO:0000313" key="3">
    <source>
        <dbReference type="Proteomes" id="UP000077763"/>
    </source>
</evidence>
<feature type="region of interest" description="Disordered" evidence="1">
    <location>
        <begin position="30"/>
        <end position="63"/>
    </location>
</feature>